<gene>
    <name evidence="1" type="ORF">EYE40_12805</name>
</gene>
<organism evidence="1 2">
    <name type="scientific">Glaciihabitans arcticus</name>
    <dbReference type="NCBI Taxonomy" id="2668039"/>
    <lineage>
        <taxon>Bacteria</taxon>
        <taxon>Bacillati</taxon>
        <taxon>Actinomycetota</taxon>
        <taxon>Actinomycetes</taxon>
        <taxon>Micrococcales</taxon>
        <taxon>Microbacteriaceae</taxon>
        <taxon>Glaciihabitans</taxon>
    </lineage>
</organism>
<dbReference type="Proteomes" id="UP000294194">
    <property type="component" value="Unassembled WGS sequence"/>
</dbReference>
<comment type="caution">
    <text evidence="1">The sequence shown here is derived from an EMBL/GenBank/DDBJ whole genome shotgun (WGS) entry which is preliminary data.</text>
</comment>
<dbReference type="EMBL" id="SISG01000001">
    <property type="protein sequence ID" value="TBN58199.1"/>
    <property type="molecule type" value="Genomic_DNA"/>
</dbReference>
<name>A0A4V2JF58_9MICO</name>
<proteinExistence type="predicted"/>
<dbReference type="RefSeq" id="WP_130982306.1">
    <property type="nucleotide sequence ID" value="NZ_SISG01000001.1"/>
</dbReference>
<evidence type="ECO:0000313" key="1">
    <source>
        <dbReference type="EMBL" id="TBN58199.1"/>
    </source>
</evidence>
<accession>A0A4V2JF58</accession>
<dbReference type="AlphaFoldDB" id="A0A4V2JF58"/>
<reference evidence="2" key="1">
    <citation type="submission" date="2019-02" db="EMBL/GenBank/DDBJ databases">
        <title>Glaciihabitans arcticus sp. nov., a psychrotolerant bacterium isolated from polar soil.</title>
        <authorList>
            <person name="Dahal R.H."/>
        </authorList>
    </citation>
    <scope>NUCLEOTIDE SEQUENCE [LARGE SCALE GENOMIC DNA]</scope>
    <source>
        <strain evidence="2">RP-3-7</strain>
    </source>
</reference>
<sequence>MTEHFDGRVSISARALERTVTAIAASRLGVAASEVNVRLTDDSGLLAVAVAAPIGIPPLRSTNPGRALPERIVDARSQIRDDVTRIAGATVGTVALTITRARMLEERRVR</sequence>
<evidence type="ECO:0008006" key="3">
    <source>
        <dbReference type="Google" id="ProtNLM"/>
    </source>
</evidence>
<evidence type="ECO:0000313" key="2">
    <source>
        <dbReference type="Proteomes" id="UP000294194"/>
    </source>
</evidence>
<keyword evidence="2" id="KW-1185">Reference proteome</keyword>
<protein>
    <recommendedName>
        <fullName evidence="3">NTP pyrophosphohydrolase</fullName>
    </recommendedName>
</protein>